<evidence type="ECO:0000313" key="1">
    <source>
        <dbReference type="EMBL" id="GAI65650.1"/>
    </source>
</evidence>
<feature type="non-terminal residue" evidence="1">
    <location>
        <position position="67"/>
    </location>
</feature>
<comment type="caution">
    <text evidence="1">The sequence shown here is derived from an EMBL/GenBank/DDBJ whole genome shotgun (WGS) entry which is preliminary data.</text>
</comment>
<dbReference type="InterPro" id="IPR023214">
    <property type="entry name" value="HAD_sf"/>
</dbReference>
<dbReference type="Gene3D" id="3.40.50.1000">
    <property type="entry name" value="HAD superfamily/HAD-like"/>
    <property type="match status" value="1"/>
</dbReference>
<dbReference type="Gene3D" id="1.10.150.240">
    <property type="entry name" value="Putative phosphatase, domain 2"/>
    <property type="match status" value="1"/>
</dbReference>
<dbReference type="InterPro" id="IPR023198">
    <property type="entry name" value="PGP-like_dom2"/>
</dbReference>
<feature type="non-terminal residue" evidence="1">
    <location>
        <position position="1"/>
    </location>
</feature>
<proteinExistence type="predicted"/>
<protein>
    <submittedName>
        <fullName evidence="1">Uncharacterized protein</fullName>
    </submittedName>
</protein>
<organism evidence="1">
    <name type="scientific">marine sediment metagenome</name>
    <dbReference type="NCBI Taxonomy" id="412755"/>
    <lineage>
        <taxon>unclassified sequences</taxon>
        <taxon>metagenomes</taxon>
        <taxon>ecological metagenomes</taxon>
    </lineage>
</organism>
<reference evidence="1" key="1">
    <citation type="journal article" date="2014" name="Front. Microbiol.">
        <title>High frequency of phylogenetically diverse reductive dehalogenase-homologous genes in deep subseafloor sedimentary metagenomes.</title>
        <authorList>
            <person name="Kawai M."/>
            <person name="Futagami T."/>
            <person name="Toyoda A."/>
            <person name="Takaki Y."/>
            <person name="Nishi S."/>
            <person name="Hori S."/>
            <person name="Arai W."/>
            <person name="Tsubouchi T."/>
            <person name="Morono Y."/>
            <person name="Uchiyama I."/>
            <person name="Ito T."/>
            <person name="Fujiyama A."/>
            <person name="Inagaki F."/>
            <person name="Takami H."/>
        </authorList>
    </citation>
    <scope>NUCLEOTIDE SEQUENCE</scope>
    <source>
        <strain evidence="1">Expedition CK06-06</strain>
    </source>
</reference>
<accession>X1RR28</accession>
<dbReference type="EMBL" id="BARV01045067">
    <property type="protein sequence ID" value="GAI65650.1"/>
    <property type="molecule type" value="Genomic_DNA"/>
</dbReference>
<sequence length="67" mass="7657">REVELKKAGDIKQGYFLEFIEKEDIPVYTSSIGLIKELKSHNKKIAFASSSRNCKRILQRAGIIYLA</sequence>
<dbReference type="AlphaFoldDB" id="X1RR28"/>
<gene>
    <name evidence="1" type="ORF">S06H3_66275</name>
</gene>
<name>X1RR28_9ZZZZ</name>